<evidence type="ECO:0000313" key="7">
    <source>
        <dbReference type="EMBL" id="GFS38134.1"/>
    </source>
</evidence>
<dbReference type="AlphaFoldDB" id="A0A7J0DP34"/>
<protein>
    <submittedName>
        <fullName evidence="7">Uncharacterized protein</fullName>
    </submittedName>
</protein>
<keyword evidence="3" id="KW-0238">DNA-binding</keyword>
<keyword evidence="4" id="KW-0804">Transcription</keyword>
<evidence type="ECO:0000256" key="3">
    <source>
        <dbReference type="ARBA" id="ARBA00023125"/>
    </source>
</evidence>
<feature type="region of interest" description="Disordered" evidence="6">
    <location>
        <begin position="301"/>
        <end position="324"/>
    </location>
</feature>
<dbReference type="Proteomes" id="UP000585474">
    <property type="component" value="Unassembled WGS sequence"/>
</dbReference>
<evidence type="ECO:0000256" key="4">
    <source>
        <dbReference type="ARBA" id="ARBA00023163"/>
    </source>
</evidence>
<organism evidence="7 8">
    <name type="scientific">Actinidia rufa</name>
    <dbReference type="NCBI Taxonomy" id="165716"/>
    <lineage>
        <taxon>Eukaryota</taxon>
        <taxon>Viridiplantae</taxon>
        <taxon>Streptophyta</taxon>
        <taxon>Embryophyta</taxon>
        <taxon>Tracheophyta</taxon>
        <taxon>Spermatophyta</taxon>
        <taxon>Magnoliopsida</taxon>
        <taxon>eudicotyledons</taxon>
        <taxon>Gunneridae</taxon>
        <taxon>Pentapetalae</taxon>
        <taxon>asterids</taxon>
        <taxon>Ericales</taxon>
        <taxon>Actinidiaceae</taxon>
        <taxon>Actinidia</taxon>
    </lineage>
</organism>
<keyword evidence="2" id="KW-0805">Transcription regulation</keyword>
<dbReference type="EMBL" id="BJWL01000301">
    <property type="protein sequence ID" value="GFS38134.1"/>
    <property type="molecule type" value="Genomic_DNA"/>
</dbReference>
<evidence type="ECO:0000256" key="6">
    <source>
        <dbReference type="SAM" id="MobiDB-lite"/>
    </source>
</evidence>
<comment type="similarity">
    <text evidence="1">Belongs to the bZIP family.</text>
</comment>
<dbReference type="GO" id="GO:0003677">
    <property type="term" value="F:DNA binding"/>
    <property type="evidence" value="ECO:0007669"/>
    <property type="project" value="UniProtKB-KW"/>
</dbReference>
<keyword evidence="5" id="KW-0539">Nucleus</keyword>
<evidence type="ECO:0000256" key="1">
    <source>
        <dbReference type="ARBA" id="ARBA00007163"/>
    </source>
</evidence>
<proteinExistence type="inferred from homology"/>
<accession>A0A7J0DP34</accession>
<dbReference type="PANTHER" id="PTHR46408">
    <property type="entry name" value="BASIC LEUCINE ZIPPER 63"/>
    <property type="match status" value="1"/>
</dbReference>
<keyword evidence="8" id="KW-1185">Reference proteome</keyword>
<reference evidence="8" key="1">
    <citation type="submission" date="2019-07" db="EMBL/GenBank/DDBJ databases">
        <title>De Novo Assembly of kiwifruit Actinidia rufa.</title>
        <authorList>
            <person name="Sugita-Konishi S."/>
            <person name="Sato K."/>
            <person name="Mori E."/>
            <person name="Abe Y."/>
            <person name="Kisaki G."/>
            <person name="Hamano K."/>
            <person name="Suezawa K."/>
            <person name="Otani M."/>
            <person name="Fukuda T."/>
            <person name="Manabe T."/>
            <person name="Gomi K."/>
            <person name="Tabuchi M."/>
            <person name="Akimitsu K."/>
            <person name="Kataoka I."/>
        </authorList>
    </citation>
    <scope>NUCLEOTIDE SEQUENCE [LARGE SCALE GENOMIC DNA]</scope>
    <source>
        <strain evidence="8">cv. Fuchu</strain>
    </source>
</reference>
<feature type="region of interest" description="Disordered" evidence="6">
    <location>
        <begin position="21"/>
        <end position="47"/>
    </location>
</feature>
<evidence type="ECO:0000256" key="2">
    <source>
        <dbReference type="ARBA" id="ARBA00023015"/>
    </source>
</evidence>
<gene>
    <name evidence="7" type="ORF">Acr_00g0055930</name>
</gene>
<name>A0A7J0DP34_9ERIC</name>
<comment type="caution">
    <text evidence="7">The sequence shown here is derived from an EMBL/GenBank/DDBJ whole genome shotgun (WGS) entry which is preliminary data.</text>
</comment>
<dbReference type="PANTHER" id="PTHR46408:SF10">
    <property type="entry name" value="BASIC LEUCINE ZIPPER 63"/>
    <property type="match status" value="1"/>
</dbReference>
<sequence>MMNRSSSEWAFQRFLQEAHNTTTTNNNNNNAASNSSPPPSSSFSASACVRGVPGALPAERHDDCAVEIKDHQPQLHRQNENPNPTMSINLTPPNVPVDSEEYQAFLKSRLKLACAAVALTRDDLRRIQLLQNELINPMKDFLSSQKIPASNEPCDLNPCCSVAKGAGKRFVNVNVCLLDTFLVEGCLPVMSKNHGEYTGWMSSRAQNAGRARREAQREYLIVPRTPGERGTKLLADAQRVAKGPSGQRPSQIDMVELRKVLLAKNLKMLTPRAGERSFEVRAVRRKASPWGGSRGKQALSYYDEAESQSGSKTVALGRQRAPPS</sequence>
<evidence type="ECO:0000256" key="5">
    <source>
        <dbReference type="ARBA" id="ARBA00023242"/>
    </source>
</evidence>
<evidence type="ECO:0000313" key="8">
    <source>
        <dbReference type="Proteomes" id="UP000585474"/>
    </source>
</evidence>